<gene>
    <name evidence="3" type="ORF">MMF94_25525</name>
</gene>
<keyword evidence="4" id="KW-1185">Reference proteome</keyword>
<proteinExistence type="predicted"/>
<keyword evidence="1" id="KW-1133">Transmembrane helix</keyword>
<dbReference type="InterPro" id="IPR005182">
    <property type="entry name" value="YdbS-like_PH"/>
</dbReference>
<evidence type="ECO:0000313" key="4">
    <source>
        <dbReference type="Proteomes" id="UP001299970"/>
    </source>
</evidence>
<reference evidence="3 4" key="1">
    <citation type="submission" date="2022-03" db="EMBL/GenBank/DDBJ databases">
        <title>Pseudonocardia alaer sp. nov., a novel actinomycete isolated from reed forest soil.</title>
        <authorList>
            <person name="Wang L."/>
        </authorList>
    </citation>
    <scope>NUCLEOTIDE SEQUENCE [LARGE SCALE GENOMIC DNA]</scope>
    <source>
        <strain evidence="3 4">Y-16303</strain>
    </source>
</reference>
<dbReference type="EMBL" id="JAKXMK010000023">
    <property type="protein sequence ID" value="MCH6169069.1"/>
    <property type="molecule type" value="Genomic_DNA"/>
</dbReference>
<sequence length="163" mass="18369">MAYPDELLVEGERVVMHKHPHWKMLVVPVLVLLLVVAIGSYLAALAGSQTWGHWAWLALAVVALGLVIRFTVVPVVRWRTTHFVVTTRRVLVREGVFTRRGIDIPLKRINSVQFRHTIFERIVGSGTLIIESASDEPLEFDDVPGVEKVHMLLYDELSDISPA</sequence>
<dbReference type="Proteomes" id="UP001299970">
    <property type="component" value="Unassembled WGS sequence"/>
</dbReference>
<dbReference type="RefSeq" id="WP_241039706.1">
    <property type="nucleotide sequence ID" value="NZ_BAAAJF010000040.1"/>
</dbReference>
<feature type="transmembrane region" description="Helical" evidence="1">
    <location>
        <begin position="53"/>
        <end position="72"/>
    </location>
</feature>
<dbReference type="PANTHER" id="PTHR37938:SF1">
    <property type="entry name" value="BLL0215 PROTEIN"/>
    <property type="match status" value="1"/>
</dbReference>
<organism evidence="3 4">
    <name type="scientific">Pseudonocardia alaniniphila</name>
    <dbReference type="NCBI Taxonomy" id="75291"/>
    <lineage>
        <taxon>Bacteria</taxon>
        <taxon>Bacillati</taxon>
        <taxon>Actinomycetota</taxon>
        <taxon>Actinomycetes</taxon>
        <taxon>Pseudonocardiales</taxon>
        <taxon>Pseudonocardiaceae</taxon>
        <taxon>Pseudonocardia</taxon>
    </lineage>
</organism>
<evidence type="ECO:0000256" key="1">
    <source>
        <dbReference type="SAM" id="Phobius"/>
    </source>
</evidence>
<keyword evidence="1" id="KW-0472">Membrane</keyword>
<dbReference type="PANTHER" id="PTHR37938">
    <property type="entry name" value="BLL0215 PROTEIN"/>
    <property type="match status" value="1"/>
</dbReference>
<feature type="transmembrane region" description="Helical" evidence="1">
    <location>
        <begin position="25"/>
        <end position="47"/>
    </location>
</feature>
<evidence type="ECO:0000259" key="2">
    <source>
        <dbReference type="Pfam" id="PF03703"/>
    </source>
</evidence>
<protein>
    <submittedName>
        <fullName evidence="3">PH domain-containing protein</fullName>
    </submittedName>
</protein>
<accession>A0ABS9TKK6</accession>
<comment type="caution">
    <text evidence="3">The sequence shown here is derived from an EMBL/GenBank/DDBJ whole genome shotgun (WGS) entry which is preliminary data.</text>
</comment>
<name>A0ABS9TKK6_9PSEU</name>
<evidence type="ECO:0000313" key="3">
    <source>
        <dbReference type="EMBL" id="MCH6169069.1"/>
    </source>
</evidence>
<feature type="domain" description="YdbS-like PH" evidence="2">
    <location>
        <begin position="78"/>
        <end position="149"/>
    </location>
</feature>
<dbReference type="Pfam" id="PF03703">
    <property type="entry name" value="bPH_2"/>
    <property type="match status" value="1"/>
</dbReference>
<keyword evidence="1" id="KW-0812">Transmembrane</keyword>